<dbReference type="Proteomes" id="UP000015100">
    <property type="component" value="Unassembled WGS sequence"/>
</dbReference>
<proteinExistence type="inferred from homology"/>
<comment type="subcellular location">
    <subcellularLocation>
        <location evidence="1">Mitochondrion</location>
    </subcellularLocation>
</comment>
<protein>
    <recommendedName>
        <fullName evidence="1">Altered inheritance of mitochondria protein 41</fullName>
    </recommendedName>
</protein>
<keyword evidence="1" id="KW-0496">Mitochondrion</keyword>
<dbReference type="Pfam" id="PF09424">
    <property type="entry name" value="YqeY"/>
    <property type="match status" value="1"/>
</dbReference>
<dbReference type="AlphaFoldDB" id="S8ANH5"/>
<gene>
    <name evidence="1" type="primary">AIM41</name>
    <name evidence="2" type="ORF">H072_3327</name>
</gene>
<reference evidence="2 3" key="1">
    <citation type="journal article" date="2013" name="PLoS Genet.">
        <title>Genomic mechanisms accounting for the adaptation to parasitism in nematode-trapping fungi.</title>
        <authorList>
            <person name="Meerupati T."/>
            <person name="Andersson K.M."/>
            <person name="Friman E."/>
            <person name="Kumar D."/>
            <person name="Tunlid A."/>
            <person name="Ahren D."/>
        </authorList>
    </citation>
    <scope>NUCLEOTIDE SEQUENCE [LARGE SCALE GENOMIC DNA]</scope>
    <source>
        <strain evidence="2 3">CBS 200.50</strain>
    </source>
</reference>
<dbReference type="InterPro" id="IPR003789">
    <property type="entry name" value="Asn/Gln_tRNA_amidoTrase-B-like"/>
</dbReference>
<dbReference type="GO" id="GO:0016884">
    <property type="term" value="F:carbon-nitrogen ligase activity, with glutamine as amido-N-donor"/>
    <property type="evidence" value="ECO:0007669"/>
    <property type="project" value="UniProtKB-UniRule"/>
</dbReference>
<evidence type="ECO:0000313" key="2">
    <source>
        <dbReference type="EMBL" id="EPS42681.1"/>
    </source>
</evidence>
<dbReference type="Gene3D" id="1.10.1510.10">
    <property type="entry name" value="Uncharacterised protein YqeY/AIM41 PF09424, N-terminal domain"/>
    <property type="match status" value="1"/>
</dbReference>
<dbReference type="SUPFAM" id="SSF89095">
    <property type="entry name" value="GatB/YqeY motif"/>
    <property type="match status" value="1"/>
</dbReference>
<reference evidence="3" key="2">
    <citation type="submission" date="2013-04" db="EMBL/GenBank/DDBJ databases">
        <title>Genomic mechanisms accounting for the adaptation to parasitism in nematode-trapping fungi.</title>
        <authorList>
            <person name="Ahren D.G."/>
        </authorList>
    </citation>
    <scope>NUCLEOTIDE SEQUENCE [LARGE SCALE GENOMIC DNA]</scope>
    <source>
        <strain evidence="3">CBS 200.50</strain>
    </source>
</reference>
<dbReference type="InterPro" id="IPR019004">
    <property type="entry name" value="YqeY/Aim41"/>
</dbReference>
<dbReference type="EMBL" id="AQGS01000104">
    <property type="protein sequence ID" value="EPS42681.1"/>
    <property type="molecule type" value="Genomic_DNA"/>
</dbReference>
<dbReference type="PANTHER" id="PTHR28055">
    <property type="entry name" value="ALTERED INHERITANCE OF MITOCHONDRIA PROTEIN 41, MITOCHONDRIAL"/>
    <property type="match status" value="1"/>
</dbReference>
<accession>S8ANH5</accession>
<dbReference type="OMA" id="RWNSTGP"/>
<dbReference type="STRING" id="1284197.S8ANH5"/>
<keyword evidence="3" id="KW-1185">Reference proteome</keyword>
<evidence type="ECO:0000313" key="3">
    <source>
        <dbReference type="Proteomes" id="UP000015100"/>
    </source>
</evidence>
<evidence type="ECO:0000256" key="1">
    <source>
        <dbReference type="RuleBase" id="RU365099"/>
    </source>
</evidence>
<organism evidence="2 3">
    <name type="scientific">Dactylellina haptotyla (strain CBS 200.50)</name>
    <name type="common">Nematode-trapping fungus</name>
    <name type="synonym">Monacrosporium haptotylum</name>
    <dbReference type="NCBI Taxonomy" id="1284197"/>
    <lineage>
        <taxon>Eukaryota</taxon>
        <taxon>Fungi</taxon>
        <taxon>Dikarya</taxon>
        <taxon>Ascomycota</taxon>
        <taxon>Pezizomycotina</taxon>
        <taxon>Orbiliomycetes</taxon>
        <taxon>Orbiliales</taxon>
        <taxon>Orbiliaceae</taxon>
        <taxon>Dactylellina</taxon>
    </lineage>
</organism>
<dbReference type="GO" id="GO:0005739">
    <property type="term" value="C:mitochondrion"/>
    <property type="evidence" value="ECO:0007669"/>
    <property type="project" value="UniProtKB-SubCell"/>
</dbReference>
<dbReference type="PANTHER" id="PTHR28055:SF1">
    <property type="entry name" value="ALTERED INHERITANCE OF MITOCHONDRIA PROTEIN 41, MITOCHONDRIAL"/>
    <property type="match status" value="1"/>
</dbReference>
<comment type="similarity">
    <text evidence="1">Belongs to the AIM41 family.</text>
</comment>
<dbReference type="OrthoDB" id="538640at2759"/>
<name>S8ANH5_DACHA</name>
<comment type="caution">
    <text evidence="2">The sequence shown here is derived from an EMBL/GenBank/DDBJ whole genome shotgun (WGS) entry which is preliminary data.</text>
</comment>
<sequence>MFSTRRLLGSRSLSRQLVRAYSDAAASAKPAPPPLLTKLRADMKDAMKKKEKEKLNVVKAILAEISNAGMTNPPQPVKNDLDILKILQAIEKKHNVAIASFETADRKDLADKEKYQLEVVKGYAGQVEVMDAEEVRELVDSVIAQIKQDGKQPNIGIIIKGAQAKAGELGKPVLSADIAAAAKELLK</sequence>
<dbReference type="InterPro" id="IPR042184">
    <property type="entry name" value="YqeY/Aim41_N"/>
</dbReference>
<dbReference type="eggNOG" id="ENOG502S6DQ">
    <property type="taxonomic scope" value="Eukaryota"/>
</dbReference>
<dbReference type="HOGENOM" id="CLU_079430_0_1_1"/>